<organism evidence="2 3">
    <name type="scientific">Aquariibacter albus</name>
    <dbReference type="NCBI Taxonomy" id="2759899"/>
    <lineage>
        <taxon>Bacteria</taxon>
        <taxon>Pseudomonadati</taxon>
        <taxon>Pseudomonadota</taxon>
        <taxon>Betaproteobacteria</taxon>
        <taxon>Burkholderiales</taxon>
        <taxon>Sphaerotilaceae</taxon>
        <taxon>Aquariibacter</taxon>
    </lineage>
</organism>
<dbReference type="RefSeq" id="WP_182662748.1">
    <property type="nucleotide sequence ID" value="NZ_JACIVI010000001.1"/>
</dbReference>
<feature type="domain" description="Amine oxidase" evidence="1">
    <location>
        <begin position="12"/>
        <end position="445"/>
    </location>
</feature>
<dbReference type="AlphaFoldDB" id="A0A839HH70"/>
<dbReference type="InterPro" id="IPR036188">
    <property type="entry name" value="FAD/NAD-bd_sf"/>
</dbReference>
<dbReference type="InterPro" id="IPR017830">
    <property type="entry name" value="SQase_HpnE"/>
</dbReference>
<dbReference type="GO" id="GO:0016491">
    <property type="term" value="F:oxidoreductase activity"/>
    <property type="evidence" value="ECO:0007669"/>
    <property type="project" value="InterPro"/>
</dbReference>
<dbReference type="PANTHER" id="PTHR42923">
    <property type="entry name" value="PROTOPORPHYRINOGEN OXIDASE"/>
    <property type="match status" value="1"/>
</dbReference>
<dbReference type="InterPro" id="IPR002937">
    <property type="entry name" value="Amino_oxidase"/>
</dbReference>
<sequence length="466" mass="48789">MRQLAVVGAGWAGLAAAVRARQAGESVQVFEMAGQAGGRARRLPDTAAAASPRGLALDNGQHLLIGAYRETLGLMAELGIDLSRALLRLPLRALDPQGHGLALPPGGGRLALLRGVLGACGWSWRERLALLRASAGWALQGFRLRHDCSVAELGRGLPAGLRRGLIDPLCVAALNTAPEEASAQVFLRVLKDALLGPRGSSDLLLPREDLGALLPDPAAAWLADQAQPLSLGRRVQALHPLAGGRWQLEVQGPQGRRERHEADGVVLACPPGEAARLVGPLRPDWAAQAAALTHRAIVTVLVATEGERLGEPLLMLRDGPGEPGQWIFDWGQLRDTAQAPGAHGLWAVVVSAAEPWLPGGLPRCGQAVLDQLAAQAGPLLPPADPARPRRVLRVLAEKRATFAATVGLVRPEARILQGLWAAGDHVAGPYPATLEGAVRSGRQAVNGLRAEGIPPGPGARPALSRS</sequence>
<reference evidence="2 3" key="1">
    <citation type="submission" date="2020-08" db="EMBL/GenBank/DDBJ databases">
        <title>Aquariorum lacteus gen. nov., sp. nov., a new member of the family Comamonadaceae, isolated from freshwater aquarium.</title>
        <authorList>
            <person name="Chun S.-J."/>
        </authorList>
    </citation>
    <scope>NUCLEOTIDE SEQUENCE [LARGE SCALE GENOMIC DNA]</scope>
    <source>
        <strain evidence="2 3">SJAQ100</strain>
    </source>
</reference>
<name>A0A839HH70_9BURK</name>
<dbReference type="Pfam" id="PF01593">
    <property type="entry name" value="Amino_oxidase"/>
    <property type="match status" value="1"/>
</dbReference>
<dbReference type="SUPFAM" id="SSF51905">
    <property type="entry name" value="FAD/NAD(P)-binding domain"/>
    <property type="match status" value="1"/>
</dbReference>
<evidence type="ECO:0000313" key="3">
    <source>
        <dbReference type="Proteomes" id="UP000586093"/>
    </source>
</evidence>
<dbReference type="Gene3D" id="1.10.405.20">
    <property type="match status" value="1"/>
</dbReference>
<protein>
    <submittedName>
        <fullName evidence="2">FAD-dependent oxidoreductase</fullName>
    </submittedName>
</protein>
<keyword evidence="3" id="KW-1185">Reference proteome</keyword>
<evidence type="ECO:0000313" key="2">
    <source>
        <dbReference type="EMBL" id="MBB1161737.1"/>
    </source>
</evidence>
<dbReference type="Proteomes" id="UP000586093">
    <property type="component" value="Unassembled WGS sequence"/>
</dbReference>
<dbReference type="NCBIfam" id="TIGR03467">
    <property type="entry name" value="HpnE"/>
    <property type="match status" value="1"/>
</dbReference>
<dbReference type="PANTHER" id="PTHR42923:SF47">
    <property type="entry name" value="BLR3003 PROTEIN"/>
    <property type="match status" value="1"/>
</dbReference>
<proteinExistence type="predicted"/>
<dbReference type="Gene3D" id="3.50.50.60">
    <property type="entry name" value="FAD/NAD(P)-binding domain"/>
    <property type="match status" value="2"/>
</dbReference>
<gene>
    <name evidence="2" type="ORF">H4F90_07080</name>
</gene>
<accession>A0A839HH70</accession>
<comment type="caution">
    <text evidence="2">The sequence shown here is derived from an EMBL/GenBank/DDBJ whole genome shotgun (WGS) entry which is preliminary data.</text>
</comment>
<dbReference type="EMBL" id="JACIVI010000001">
    <property type="protein sequence ID" value="MBB1161737.1"/>
    <property type="molecule type" value="Genomic_DNA"/>
</dbReference>
<dbReference type="InterPro" id="IPR050464">
    <property type="entry name" value="Zeta_carotene_desat/Oxidored"/>
</dbReference>
<evidence type="ECO:0000259" key="1">
    <source>
        <dbReference type="Pfam" id="PF01593"/>
    </source>
</evidence>